<dbReference type="Proteomes" id="UP000887013">
    <property type="component" value="Unassembled WGS sequence"/>
</dbReference>
<keyword evidence="2" id="KW-1185">Reference proteome</keyword>
<reference evidence="1" key="1">
    <citation type="submission" date="2020-08" db="EMBL/GenBank/DDBJ databases">
        <title>Multicomponent nature underlies the extraordinary mechanical properties of spider dragline silk.</title>
        <authorList>
            <person name="Kono N."/>
            <person name="Nakamura H."/>
            <person name="Mori M."/>
            <person name="Yoshida Y."/>
            <person name="Ohtoshi R."/>
            <person name="Malay A.D."/>
            <person name="Moran D.A.P."/>
            <person name="Tomita M."/>
            <person name="Numata K."/>
            <person name="Arakawa K."/>
        </authorList>
    </citation>
    <scope>NUCLEOTIDE SEQUENCE</scope>
</reference>
<evidence type="ECO:0000313" key="1">
    <source>
        <dbReference type="EMBL" id="GFT18795.1"/>
    </source>
</evidence>
<gene>
    <name evidence="1" type="ORF">NPIL_158381</name>
</gene>
<dbReference type="EMBL" id="BMAW01010440">
    <property type="protein sequence ID" value="GFT18795.1"/>
    <property type="molecule type" value="Genomic_DNA"/>
</dbReference>
<organism evidence="1 2">
    <name type="scientific">Nephila pilipes</name>
    <name type="common">Giant wood spider</name>
    <name type="synonym">Nephila maculata</name>
    <dbReference type="NCBI Taxonomy" id="299642"/>
    <lineage>
        <taxon>Eukaryota</taxon>
        <taxon>Metazoa</taxon>
        <taxon>Ecdysozoa</taxon>
        <taxon>Arthropoda</taxon>
        <taxon>Chelicerata</taxon>
        <taxon>Arachnida</taxon>
        <taxon>Araneae</taxon>
        <taxon>Araneomorphae</taxon>
        <taxon>Entelegynae</taxon>
        <taxon>Araneoidea</taxon>
        <taxon>Nephilidae</taxon>
        <taxon>Nephila</taxon>
    </lineage>
</organism>
<name>A0A8X6NKT4_NEPPI</name>
<sequence>MLTSDLEREIIHLYEDIFLKNYFQRERHVCILAFSCLVHVLRNHGEHVSMIEMSRKAGCSRKKLAQFFGFVKLYCRSLPEDAVVINRFNNFLDKPRSLNASRGLELSVQEILSPVDVRKKCPDFNGTKDQFICRTLELVKLADSCGVTAERPLKAIIIACAYFSFSSMCPDPIMTLKNFCKVFKLSCYNLEEILKD</sequence>
<dbReference type="AlphaFoldDB" id="A0A8X6NKT4"/>
<protein>
    <submittedName>
        <fullName evidence="1">Uncharacterized protein</fullName>
    </submittedName>
</protein>
<comment type="caution">
    <text evidence="1">The sequence shown here is derived from an EMBL/GenBank/DDBJ whole genome shotgun (WGS) entry which is preliminary data.</text>
</comment>
<feature type="non-terminal residue" evidence="1">
    <location>
        <position position="196"/>
    </location>
</feature>
<dbReference type="Gene3D" id="1.10.472.10">
    <property type="entry name" value="Cyclin-like"/>
    <property type="match status" value="1"/>
</dbReference>
<evidence type="ECO:0000313" key="2">
    <source>
        <dbReference type="Proteomes" id="UP000887013"/>
    </source>
</evidence>
<accession>A0A8X6NKT4</accession>
<proteinExistence type="predicted"/>